<accession>A0A168GZV4</accession>
<feature type="compositionally biased region" description="Low complexity" evidence="1">
    <location>
        <begin position="1"/>
        <end position="21"/>
    </location>
</feature>
<sequence length="76" mass="7862">MDAPISSPSQGGASSTAAASSLRTSPNQMASAPAPPPQDLRKPSTDVFLKDFTLVAEAAKRAQVAVMVRDFENCGL</sequence>
<comment type="caution">
    <text evidence="2">The sequence shown here is derived from an EMBL/GenBank/DDBJ whole genome shotgun (WGS) entry which is preliminary data.</text>
</comment>
<protein>
    <recommendedName>
        <fullName evidence="4">Thiol methyltransferase</fullName>
    </recommendedName>
</protein>
<evidence type="ECO:0000256" key="1">
    <source>
        <dbReference type="SAM" id="MobiDB-lite"/>
    </source>
</evidence>
<dbReference type="EMBL" id="AZHF01000003">
    <property type="protein sequence ID" value="OAA77136.1"/>
    <property type="molecule type" value="Genomic_DNA"/>
</dbReference>
<evidence type="ECO:0000313" key="3">
    <source>
        <dbReference type="Proteomes" id="UP000076881"/>
    </source>
</evidence>
<proteinExistence type="predicted"/>
<evidence type="ECO:0000313" key="2">
    <source>
        <dbReference type="EMBL" id="OAA77136.1"/>
    </source>
</evidence>
<reference evidence="2 3" key="1">
    <citation type="journal article" date="2016" name="Genome Biol. Evol.">
        <title>Divergent and convergent evolution of fungal pathogenicity.</title>
        <authorList>
            <person name="Shang Y."/>
            <person name="Xiao G."/>
            <person name="Zheng P."/>
            <person name="Cen K."/>
            <person name="Zhan S."/>
            <person name="Wang C."/>
        </authorList>
    </citation>
    <scope>NUCLEOTIDE SEQUENCE [LARGE SCALE GENOMIC DNA]</scope>
    <source>
        <strain evidence="2 3">RCEF 1005</strain>
    </source>
</reference>
<dbReference type="AlphaFoldDB" id="A0A168GZV4"/>
<keyword evidence="3" id="KW-1185">Reference proteome</keyword>
<evidence type="ECO:0008006" key="4">
    <source>
        <dbReference type="Google" id="ProtNLM"/>
    </source>
</evidence>
<gene>
    <name evidence="2" type="ORF">LEL_03959</name>
</gene>
<name>A0A168GZV4_CORDF</name>
<dbReference type="OrthoDB" id="4157208at2759"/>
<feature type="region of interest" description="Disordered" evidence="1">
    <location>
        <begin position="1"/>
        <end position="44"/>
    </location>
</feature>
<dbReference type="Proteomes" id="UP000076881">
    <property type="component" value="Unassembled WGS sequence"/>
</dbReference>
<organism evidence="2 3">
    <name type="scientific">Akanthomyces lecanii RCEF 1005</name>
    <dbReference type="NCBI Taxonomy" id="1081108"/>
    <lineage>
        <taxon>Eukaryota</taxon>
        <taxon>Fungi</taxon>
        <taxon>Dikarya</taxon>
        <taxon>Ascomycota</taxon>
        <taxon>Pezizomycotina</taxon>
        <taxon>Sordariomycetes</taxon>
        <taxon>Hypocreomycetidae</taxon>
        <taxon>Hypocreales</taxon>
        <taxon>Cordycipitaceae</taxon>
        <taxon>Akanthomyces</taxon>
        <taxon>Cordyceps confragosa</taxon>
    </lineage>
</organism>